<evidence type="ECO:0000313" key="3">
    <source>
        <dbReference type="Proteomes" id="UP001156441"/>
    </source>
</evidence>
<proteinExistence type="predicted"/>
<feature type="compositionally biased region" description="Pro residues" evidence="1">
    <location>
        <begin position="108"/>
        <end position="124"/>
    </location>
</feature>
<evidence type="ECO:0000256" key="1">
    <source>
        <dbReference type="SAM" id="MobiDB-lite"/>
    </source>
</evidence>
<organism evidence="2 3">
    <name type="scientific">Actinophytocola gossypii</name>
    <dbReference type="NCBI Taxonomy" id="2812003"/>
    <lineage>
        <taxon>Bacteria</taxon>
        <taxon>Bacillati</taxon>
        <taxon>Actinomycetota</taxon>
        <taxon>Actinomycetes</taxon>
        <taxon>Pseudonocardiales</taxon>
        <taxon>Pseudonocardiaceae</taxon>
    </lineage>
</organism>
<evidence type="ECO:0008006" key="4">
    <source>
        <dbReference type="Google" id="ProtNLM"/>
    </source>
</evidence>
<dbReference type="Proteomes" id="UP001156441">
    <property type="component" value="Unassembled WGS sequence"/>
</dbReference>
<dbReference type="EMBL" id="JAFFZE010000009">
    <property type="protein sequence ID" value="MCT2583556.1"/>
    <property type="molecule type" value="Genomic_DNA"/>
</dbReference>
<accession>A0ABT2J782</accession>
<reference evidence="2 3" key="1">
    <citation type="submission" date="2021-02" db="EMBL/GenBank/DDBJ databases">
        <title>Actinophytocola xerophila sp. nov., isolated from soil of cotton cropping field.</title>
        <authorList>
            <person name="Huang R."/>
            <person name="Chen X."/>
            <person name="Ge X."/>
            <person name="Liu W."/>
        </authorList>
    </citation>
    <scope>NUCLEOTIDE SEQUENCE [LARGE SCALE GENOMIC DNA]</scope>
    <source>
        <strain evidence="2 3">S1-96</strain>
    </source>
</reference>
<evidence type="ECO:0000313" key="2">
    <source>
        <dbReference type="EMBL" id="MCT2583556.1"/>
    </source>
</evidence>
<keyword evidence="3" id="KW-1185">Reference proteome</keyword>
<dbReference type="RefSeq" id="WP_260190923.1">
    <property type="nucleotide sequence ID" value="NZ_JAFFZE010000009.1"/>
</dbReference>
<sequence length="124" mass="12963">MNAFGNNDGYGMDGYRVEPDQLRTAANDIGDAIGAADDTNLEDVPGDAGAYGHGKVADSLKAFCTTWELAKQILQQRSASAGEALVGCATVYEQQEENHSQTFDPAHPEPSPSPGPAPTPTAVN</sequence>
<feature type="region of interest" description="Disordered" evidence="1">
    <location>
        <begin position="92"/>
        <end position="124"/>
    </location>
</feature>
<name>A0ABT2J782_9PSEU</name>
<protein>
    <recommendedName>
        <fullName evidence="4">Excreted virulence factor EspC, type VII ESX diderm</fullName>
    </recommendedName>
</protein>
<gene>
    <name evidence="2" type="ORF">JT362_10550</name>
</gene>
<comment type="caution">
    <text evidence="2">The sequence shown here is derived from an EMBL/GenBank/DDBJ whole genome shotgun (WGS) entry which is preliminary data.</text>
</comment>